<dbReference type="STRING" id="1196324.A374_07166"/>
<keyword evidence="1" id="KW-1133">Transmembrane helix</keyword>
<reference evidence="3 4" key="1">
    <citation type="journal article" date="2012" name="J. Bacteriol.">
        <title>Genome of Bacillus macauensis ZFHKF-1, a Long-Chain-Forming Bacterium.</title>
        <authorList>
            <person name="Cai L."/>
            <person name="Zhang T."/>
        </authorList>
    </citation>
    <scope>NUCLEOTIDE SEQUENCE [LARGE SCALE GENOMIC DNA]</scope>
    <source>
        <strain evidence="3 4">ZFHKF-1</strain>
    </source>
</reference>
<keyword evidence="3" id="KW-0645">Protease</keyword>
<dbReference type="AlphaFoldDB" id="I8J2V6"/>
<evidence type="ECO:0000313" key="3">
    <source>
        <dbReference type="EMBL" id="EIT86081.1"/>
    </source>
</evidence>
<organism evidence="3 4">
    <name type="scientific">Fictibacillus macauensis ZFHKF-1</name>
    <dbReference type="NCBI Taxonomy" id="1196324"/>
    <lineage>
        <taxon>Bacteria</taxon>
        <taxon>Bacillati</taxon>
        <taxon>Bacillota</taxon>
        <taxon>Bacilli</taxon>
        <taxon>Bacillales</taxon>
        <taxon>Fictibacillaceae</taxon>
        <taxon>Fictibacillus</taxon>
    </lineage>
</organism>
<dbReference type="InterPro" id="IPR000871">
    <property type="entry name" value="Beta-lactam_class-A"/>
</dbReference>
<evidence type="ECO:0000313" key="4">
    <source>
        <dbReference type="Proteomes" id="UP000004080"/>
    </source>
</evidence>
<evidence type="ECO:0000259" key="2">
    <source>
        <dbReference type="Pfam" id="PF13354"/>
    </source>
</evidence>
<dbReference type="InterPro" id="IPR045155">
    <property type="entry name" value="Beta-lactam_cat"/>
</dbReference>
<protein>
    <submittedName>
        <fullName evidence="3">D-alanyl-D-alanine carboxypeptidase</fullName>
    </submittedName>
</protein>
<dbReference type="GO" id="GO:0046677">
    <property type="term" value="P:response to antibiotic"/>
    <property type="evidence" value="ECO:0007669"/>
    <property type="project" value="InterPro"/>
</dbReference>
<dbReference type="Proteomes" id="UP000004080">
    <property type="component" value="Unassembled WGS sequence"/>
</dbReference>
<dbReference type="InterPro" id="IPR012338">
    <property type="entry name" value="Beta-lactam/transpept-like"/>
</dbReference>
<dbReference type="SUPFAM" id="SSF56601">
    <property type="entry name" value="beta-lactamase/transpeptidase-like"/>
    <property type="match status" value="1"/>
</dbReference>
<keyword evidence="4" id="KW-1185">Reference proteome</keyword>
<dbReference type="PANTHER" id="PTHR35333:SF3">
    <property type="entry name" value="BETA-LACTAMASE-TYPE TRANSPEPTIDASE FOLD CONTAINING PROTEIN"/>
    <property type="match status" value="1"/>
</dbReference>
<dbReference type="RefSeq" id="WP_007201530.1">
    <property type="nucleotide sequence ID" value="NZ_AKKV01000023.1"/>
</dbReference>
<dbReference type="GO" id="GO:0030655">
    <property type="term" value="P:beta-lactam antibiotic catabolic process"/>
    <property type="evidence" value="ECO:0007669"/>
    <property type="project" value="InterPro"/>
</dbReference>
<name>I8J2V6_9BACL</name>
<feature type="transmembrane region" description="Helical" evidence="1">
    <location>
        <begin position="6"/>
        <end position="24"/>
    </location>
</feature>
<dbReference type="OrthoDB" id="975092at2"/>
<dbReference type="GO" id="GO:0004180">
    <property type="term" value="F:carboxypeptidase activity"/>
    <property type="evidence" value="ECO:0007669"/>
    <property type="project" value="UniProtKB-KW"/>
</dbReference>
<dbReference type="Pfam" id="PF13354">
    <property type="entry name" value="Beta-lactamase2"/>
    <property type="match status" value="1"/>
</dbReference>
<dbReference type="PANTHER" id="PTHR35333">
    <property type="entry name" value="BETA-LACTAMASE"/>
    <property type="match status" value="1"/>
</dbReference>
<sequence>MLIKIAIGIIAVILLGFFLFMWLARKWLQKQDPDYVLTFVKEHHHKKNCALFIKKDHQIVCAINENEPLPLASMVKYIVGIEYAKQAAAGIIQADSEVSLEALNTFYIKNTDGGAHPAWEASMRAQHKIKAEHVTVKDVAKGMLQFSSNANTDYLINLLGLDSINKNLNDLQLSHHDKLYPLVASLYIPNVIQQEQQLQEKEVLALLKSLSKEDYRNDAIAINEKIKTKQKLPALTLLNKDVQEIWSNFLPAASAADYMSLLEKINSKTYFEPAVQHHLDEILESLMEQEENRQWLKHAGQKGGSTSFVLTNGFYGTDRHNHTFEMVFMANHLEPLDATKLRNNLRHFQLHVVKNSNYAEKVKAALSS</sequence>
<comment type="caution">
    <text evidence="3">The sequence shown here is derived from an EMBL/GenBank/DDBJ whole genome shotgun (WGS) entry which is preliminary data.</text>
</comment>
<dbReference type="eggNOG" id="COG2367">
    <property type="taxonomic scope" value="Bacteria"/>
</dbReference>
<keyword evidence="1" id="KW-0472">Membrane</keyword>
<feature type="domain" description="Beta-lactamase class A catalytic" evidence="2">
    <location>
        <begin position="61"/>
        <end position="285"/>
    </location>
</feature>
<keyword evidence="1" id="KW-0812">Transmembrane</keyword>
<dbReference type="EMBL" id="AKKV01000023">
    <property type="protein sequence ID" value="EIT86081.1"/>
    <property type="molecule type" value="Genomic_DNA"/>
</dbReference>
<dbReference type="PATRIC" id="fig|1196324.3.peg.1467"/>
<keyword evidence="3" id="KW-0121">Carboxypeptidase</keyword>
<proteinExistence type="predicted"/>
<dbReference type="Gene3D" id="3.40.710.10">
    <property type="entry name" value="DD-peptidase/beta-lactamase superfamily"/>
    <property type="match status" value="1"/>
</dbReference>
<dbReference type="GO" id="GO:0008800">
    <property type="term" value="F:beta-lactamase activity"/>
    <property type="evidence" value="ECO:0007669"/>
    <property type="project" value="InterPro"/>
</dbReference>
<gene>
    <name evidence="3" type="ORF">A374_07166</name>
</gene>
<evidence type="ECO:0000256" key="1">
    <source>
        <dbReference type="SAM" id="Phobius"/>
    </source>
</evidence>
<accession>I8J2V6</accession>
<keyword evidence="3" id="KW-0378">Hydrolase</keyword>